<dbReference type="Pfam" id="PF00650">
    <property type="entry name" value="CRAL_TRIO"/>
    <property type="match status" value="1"/>
</dbReference>
<dbReference type="EMBL" id="LNIX01000001">
    <property type="protein sequence ID" value="OXA63242.1"/>
    <property type="molecule type" value="Genomic_DNA"/>
</dbReference>
<gene>
    <name evidence="3" type="ORF">Fcan01_01173</name>
</gene>
<reference evidence="3 4" key="1">
    <citation type="submission" date="2015-12" db="EMBL/GenBank/DDBJ databases">
        <title>The genome of Folsomia candida.</title>
        <authorList>
            <person name="Faddeeva A."/>
            <person name="Derks M.F."/>
            <person name="Anvar Y."/>
            <person name="Smit S."/>
            <person name="Van Straalen N."/>
            <person name="Roelofs D."/>
        </authorList>
    </citation>
    <scope>NUCLEOTIDE SEQUENCE [LARGE SCALE GENOMIC DNA]</scope>
    <source>
        <strain evidence="3 4">VU population</strain>
        <tissue evidence="3">Whole body</tissue>
    </source>
</reference>
<dbReference type="CDD" id="cd00170">
    <property type="entry name" value="SEC14"/>
    <property type="match status" value="1"/>
</dbReference>
<dbReference type="InterPro" id="IPR001251">
    <property type="entry name" value="CRAL-TRIO_dom"/>
</dbReference>
<name>A0A226F0B0_FOLCA</name>
<dbReference type="Proteomes" id="UP000198287">
    <property type="component" value="Unassembled WGS sequence"/>
</dbReference>
<feature type="domain" description="CRAL-TRIO" evidence="2">
    <location>
        <begin position="132"/>
        <end position="296"/>
    </location>
</feature>
<evidence type="ECO:0000256" key="1">
    <source>
        <dbReference type="SAM" id="Phobius"/>
    </source>
</evidence>
<proteinExistence type="predicted"/>
<keyword evidence="1" id="KW-0472">Membrane</keyword>
<dbReference type="PANTHER" id="PTHR23324:SF83">
    <property type="entry name" value="SEC14-LIKE PROTEIN 2"/>
    <property type="match status" value="1"/>
</dbReference>
<dbReference type="Gene3D" id="3.40.525.10">
    <property type="entry name" value="CRAL-TRIO lipid binding domain"/>
    <property type="match status" value="1"/>
</dbReference>
<dbReference type="PROSITE" id="PS50191">
    <property type="entry name" value="CRAL_TRIO"/>
    <property type="match status" value="1"/>
</dbReference>
<dbReference type="InterPro" id="IPR036273">
    <property type="entry name" value="CRAL/TRIO_N_dom_sf"/>
</dbReference>
<dbReference type="SMART" id="SM00516">
    <property type="entry name" value="SEC14"/>
    <property type="match status" value="1"/>
</dbReference>
<dbReference type="InterPro" id="IPR051064">
    <property type="entry name" value="SEC14/CRAL-TRIO_domain"/>
</dbReference>
<keyword evidence="1" id="KW-1133">Transmembrane helix</keyword>
<evidence type="ECO:0000259" key="2">
    <source>
        <dbReference type="PROSITE" id="PS50191"/>
    </source>
</evidence>
<sequence>MQLIDQSMYICRRKGCHHITPKIMHFTIFSSIVILVLINLVGGISFEQDVSLNLEQKKLLDQFKARVIDRLPHDYMKREIYLIKWLRSNNYNLDRAEDALYRNLRWRKEQKMDTIHSEDWSDMWDNDYRYYIDGRDKMGRPFLFLELKHFDARKLIVQGKGERMLRYFSKAWDEGCNLIQELGAKYGNMTRGNVVFDLDGFNAVQHVCIQCIPYMIRNVVDFVQHFPECLDKMIYVKSPQIMEQVLTLTKPLLPAEYGNSTFVYGTNKEVWMAGLREDFDLDQLPPGLGGTKLYKGMEYR</sequence>
<keyword evidence="4" id="KW-1185">Reference proteome</keyword>
<dbReference type="OrthoDB" id="1434354at2759"/>
<comment type="caution">
    <text evidence="3">The sequence shown here is derived from an EMBL/GenBank/DDBJ whole genome shotgun (WGS) entry which is preliminary data.</text>
</comment>
<organism evidence="3 4">
    <name type="scientific">Folsomia candida</name>
    <name type="common">Springtail</name>
    <dbReference type="NCBI Taxonomy" id="158441"/>
    <lineage>
        <taxon>Eukaryota</taxon>
        <taxon>Metazoa</taxon>
        <taxon>Ecdysozoa</taxon>
        <taxon>Arthropoda</taxon>
        <taxon>Hexapoda</taxon>
        <taxon>Collembola</taxon>
        <taxon>Entomobryomorpha</taxon>
        <taxon>Isotomoidea</taxon>
        <taxon>Isotomidae</taxon>
        <taxon>Proisotominae</taxon>
        <taxon>Folsomia</taxon>
    </lineage>
</organism>
<protein>
    <recommendedName>
        <fullName evidence="2">CRAL-TRIO domain-containing protein</fullName>
    </recommendedName>
</protein>
<dbReference type="AlphaFoldDB" id="A0A226F0B0"/>
<evidence type="ECO:0000313" key="4">
    <source>
        <dbReference type="Proteomes" id="UP000198287"/>
    </source>
</evidence>
<dbReference type="GO" id="GO:0005737">
    <property type="term" value="C:cytoplasm"/>
    <property type="evidence" value="ECO:0007669"/>
    <property type="project" value="TreeGrafter"/>
</dbReference>
<dbReference type="SUPFAM" id="SSF46938">
    <property type="entry name" value="CRAL/TRIO N-terminal domain"/>
    <property type="match status" value="1"/>
</dbReference>
<dbReference type="PANTHER" id="PTHR23324">
    <property type="entry name" value="SEC14 RELATED PROTEIN"/>
    <property type="match status" value="1"/>
</dbReference>
<dbReference type="InterPro" id="IPR036865">
    <property type="entry name" value="CRAL-TRIO_dom_sf"/>
</dbReference>
<dbReference type="SUPFAM" id="SSF52087">
    <property type="entry name" value="CRAL/TRIO domain"/>
    <property type="match status" value="1"/>
</dbReference>
<feature type="transmembrane region" description="Helical" evidence="1">
    <location>
        <begin position="23"/>
        <end position="46"/>
    </location>
</feature>
<keyword evidence="1" id="KW-0812">Transmembrane</keyword>
<evidence type="ECO:0000313" key="3">
    <source>
        <dbReference type="EMBL" id="OXA63242.1"/>
    </source>
</evidence>
<accession>A0A226F0B0</accession>